<organism evidence="1 2">
    <name type="scientific">Kosakonia phage Kc263</name>
    <dbReference type="NCBI Taxonomy" id="2863194"/>
    <lineage>
        <taxon>Viruses</taxon>
        <taxon>Duplodnaviria</taxon>
        <taxon>Heunggongvirae</taxon>
        <taxon>Uroviricota</taxon>
        <taxon>Caudoviricetes</taxon>
        <taxon>Chimalliviridae</taxon>
        <taxon>Branisovskavirus</taxon>
        <taxon>Branisovskavirus Kc263</taxon>
    </lineage>
</organism>
<dbReference type="EMBL" id="MZ348422">
    <property type="protein sequence ID" value="QYN80012.1"/>
    <property type="molecule type" value="Genomic_DNA"/>
</dbReference>
<dbReference type="RefSeq" id="YP_010676824.1">
    <property type="nucleotide sequence ID" value="NC_071015.1"/>
</dbReference>
<accession>A0AAE7WFB1</accession>
<sequence>MSDDNVFNINRGLYDYFAPTIPNLEPNDKIIGTRDYEIERDVVFKVPTPFPEKVSFYINGFTLGEGDSWIDFGPRLRKFVPTFDGKKKNNEYILAWDAFAPGDLDKEGLPKMSIRGEIDLTKGTIFLTGRGFSTIGVKMFIWGKDSLG</sequence>
<name>A0AAE7WFB1_9CAUD</name>
<dbReference type="GeneID" id="77953189"/>
<proteinExistence type="predicted"/>
<dbReference type="Proteomes" id="UP000828443">
    <property type="component" value="Segment"/>
</dbReference>
<dbReference type="KEGG" id="vg:77953189"/>
<evidence type="ECO:0000313" key="1">
    <source>
        <dbReference type="EMBL" id="QYN80012.1"/>
    </source>
</evidence>
<evidence type="ECO:0000313" key="2">
    <source>
        <dbReference type="Proteomes" id="UP000828443"/>
    </source>
</evidence>
<protein>
    <submittedName>
        <fullName evidence="1">Prenyltransferase</fullName>
    </submittedName>
</protein>
<reference evidence="1" key="1">
    <citation type="journal article" date="2021" name="Viruses">
        <title>Novel Viruses That Lyse Plant and Human Strains of Kosakonia cowanii.</title>
        <authorList>
            <person name="Petrzik K."/>
            <person name="Brazdova S."/>
            <person name="Krawczyk K."/>
        </authorList>
    </citation>
    <scope>NUCLEOTIDE SEQUENCE</scope>
</reference>
<keyword evidence="2" id="KW-1185">Reference proteome</keyword>